<dbReference type="PANTHER" id="PTHR10566">
    <property type="entry name" value="CHAPERONE-ACTIVITY OF BC1 COMPLEX CABC1 -RELATED"/>
    <property type="match status" value="1"/>
</dbReference>
<dbReference type="InterPro" id="IPR004147">
    <property type="entry name" value="ABC1_dom"/>
</dbReference>
<feature type="domain" description="ABC1 atypical kinase-like" evidence="3">
    <location>
        <begin position="98"/>
        <end position="342"/>
    </location>
</feature>
<dbReference type="RefSeq" id="WP_303699933.1">
    <property type="nucleotide sequence ID" value="NZ_VSIV01000008.1"/>
</dbReference>
<dbReference type="PANTHER" id="PTHR10566:SF113">
    <property type="entry name" value="PROTEIN ACTIVITY OF BC1 COMPLEX KINASE 7, CHLOROPLASTIC"/>
    <property type="match status" value="1"/>
</dbReference>
<reference evidence="4 5" key="1">
    <citation type="submission" date="2019-08" db="EMBL/GenBank/DDBJ databases">
        <title>Genomic characterization of a novel candidate phylum (ARYD3) from a high temperature, high salinity tertiary oil reservoir in north central Oklahoma, USA.</title>
        <authorList>
            <person name="Youssef N.H."/>
            <person name="Yadav A."/>
            <person name="Elshahed M.S."/>
        </authorList>
    </citation>
    <scope>NUCLEOTIDE SEQUENCE [LARGE SCALE GENOMIC DNA]</scope>
    <source>
        <strain evidence="4">ARYD1</strain>
    </source>
</reference>
<proteinExistence type="inferred from homology"/>
<sequence>MWTIKKTFRNLGRVREIFSQVVYYGFGRFLDESNLSSVIGYGKKIVTLGKAKDIEKLPEEVRFRKLLESLGPTFVKVGQFLSTRGDIFPEKFTKELEKLQDEVLPFKYSEAVRQVESNLGKEVSSVFREFSREPVASASIAQVHKAVLHDGTEVAVKVKRPGIETKIEHDLAILIFLAGVAEKYNQEAKNIQLLEVTQEFADQLNKELNFVLEANYIEKFRDYFSKNDNIFIPQVMWEYTDMDVLTMEFVKGIPIDNIKELEEKDIDMVKLSETGVDFYLKQVFEFGFFHADPHPGNFLVTDKGETAILDFGIIGKVDRKLLEHLSAVFLGLINFDIESIIEEMVSFGLIDRDADLRKIHRDMMDVILPVYGQNIGNVDVVLLLNDIIDIGRKHYFKFPIDYLLIFKTFSFLEPTGRKLNPDFNFLNFAEPYAKKILLKKYSPSYLFNDFREISSGYSDVLRRAPKDYKMLVDKLKEDDLSINFIHRNLDVMSREMDRSANRLSFSIVIAAIVLSSSLFILADVGPKILDIPFLGLFGFVIASFLGLGLAIGIFKSGKL</sequence>
<dbReference type="SUPFAM" id="SSF56112">
    <property type="entry name" value="Protein kinase-like (PK-like)"/>
    <property type="match status" value="1"/>
</dbReference>
<keyword evidence="2" id="KW-1133">Transmembrane helix</keyword>
<accession>A0A5D0MYF4</accession>
<evidence type="ECO:0000313" key="4">
    <source>
        <dbReference type="EMBL" id="TYB36965.1"/>
    </source>
</evidence>
<comment type="caution">
    <text evidence="4">The sequence shown here is derived from an EMBL/GenBank/DDBJ whole genome shotgun (WGS) entry which is preliminary data.</text>
</comment>
<keyword evidence="4" id="KW-0418">Kinase</keyword>
<evidence type="ECO:0000256" key="2">
    <source>
        <dbReference type="SAM" id="Phobius"/>
    </source>
</evidence>
<evidence type="ECO:0000259" key="3">
    <source>
        <dbReference type="Pfam" id="PF03109"/>
    </source>
</evidence>
<comment type="similarity">
    <text evidence="1">Belongs to the protein kinase superfamily. ADCK protein kinase family.</text>
</comment>
<keyword evidence="2" id="KW-0812">Transmembrane</keyword>
<dbReference type="Proteomes" id="UP000323337">
    <property type="component" value="Unassembled WGS sequence"/>
</dbReference>
<evidence type="ECO:0000313" key="5">
    <source>
        <dbReference type="Proteomes" id="UP000323337"/>
    </source>
</evidence>
<name>A0A5D0MYF4_FLESI</name>
<dbReference type="InterPro" id="IPR050154">
    <property type="entry name" value="UbiB_kinase"/>
</dbReference>
<dbReference type="AlphaFoldDB" id="A0A5D0MYF4"/>
<dbReference type="Pfam" id="PF03109">
    <property type="entry name" value="ABC1"/>
    <property type="match status" value="1"/>
</dbReference>
<dbReference type="EMBL" id="VSIV01000008">
    <property type="protein sequence ID" value="TYB36965.1"/>
    <property type="molecule type" value="Genomic_DNA"/>
</dbReference>
<evidence type="ECO:0000256" key="1">
    <source>
        <dbReference type="ARBA" id="ARBA00009670"/>
    </source>
</evidence>
<gene>
    <name evidence="4" type="ORF">FXF49_00390</name>
</gene>
<keyword evidence="4" id="KW-0808">Transferase</keyword>
<dbReference type="GO" id="GO:0016301">
    <property type="term" value="F:kinase activity"/>
    <property type="evidence" value="ECO:0007669"/>
    <property type="project" value="UniProtKB-KW"/>
</dbReference>
<dbReference type="InterPro" id="IPR011009">
    <property type="entry name" value="Kinase-like_dom_sf"/>
</dbReference>
<feature type="transmembrane region" description="Helical" evidence="2">
    <location>
        <begin position="533"/>
        <end position="554"/>
    </location>
</feature>
<organism evidence="4 5">
    <name type="scientific">Flexistipes sinusarabici</name>
    <dbReference type="NCBI Taxonomy" id="2352"/>
    <lineage>
        <taxon>Bacteria</taxon>
        <taxon>Pseudomonadati</taxon>
        <taxon>Deferribacterota</taxon>
        <taxon>Deferribacteres</taxon>
        <taxon>Deferribacterales</taxon>
        <taxon>Flexistipitaceae</taxon>
        <taxon>Flexistipes</taxon>
    </lineage>
</organism>
<protein>
    <submittedName>
        <fullName evidence="4">AarF/ABC1/UbiB kinase family protein</fullName>
    </submittedName>
</protein>
<dbReference type="CDD" id="cd05121">
    <property type="entry name" value="ABC1_ADCK3-like"/>
    <property type="match status" value="1"/>
</dbReference>
<feature type="transmembrane region" description="Helical" evidence="2">
    <location>
        <begin position="503"/>
        <end position="521"/>
    </location>
</feature>
<keyword evidence="2" id="KW-0472">Membrane</keyword>